<dbReference type="PANTHER" id="PTHR23429">
    <property type="entry name" value="GLUCOSE-6-PHOSPHATE 1-DEHYDROGENASE G6PD"/>
    <property type="match status" value="1"/>
</dbReference>
<feature type="compositionally biased region" description="Basic and acidic residues" evidence="5">
    <location>
        <begin position="673"/>
        <end position="685"/>
    </location>
</feature>
<feature type="region of interest" description="Disordered" evidence="5">
    <location>
        <begin position="649"/>
        <end position="797"/>
    </location>
</feature>
<dbReference type="GeneID" id="116950559"/>
<feature type="region of interest" description="Disordered" evidence="5">
    <location>
        <begin position="566"/>
        <end position="586"/>
    </location>
</feature>
<dbReference type="PANTHER" id="PTHR23429:SF7">
    <property type="entry name" value="GDH_6PGL ENDOPLASMIC BIFUNCTIONAL PROTEIN"/>
    <property type="match status" value="1"/>
</dbReference>
<dbReference type="InterPro" id="IPR036291">
    <property type="entry name" value="NAD(P)-bd_dom_sf"/>
</dbReference>
<keyword evidence="8" id="KW-1185">Reference proteome</keyword>
<dbReference type="PRINTS" id="PR00079">
    <property type="entry name" value="G6PDHDRGNASE"/>
</dbReference>
<feature type="compositionally biased region" description="Basic and acidic residues" evidence="5">
    <location>
        <begin position="1"/>
        <end position="10"/>
    </location>
</feature>
<evidence type="ECO:0000256" key="2">
    <source>
        <dbReference type="ARBA" id="ARBA00022526"/>
    </source>
</evidence>
<feature type="domain" description="Glucose-6-phosphate dehydrogenase NAD-binding" evidence="6">
    <location>
        <begin position="176"/>
        <end position="288"/>
    </location>
</feature>
<dbReference type="GO" id="GO:0006006">
    <property type="term" value="P:glucose metabolic process"/>
    <property type="evidence" value="ECO:0007669"/>
    <property type="project" value="UniProtKB-KW"/>
</dbReference>
<dbReference type="GO" id="GO:0004345">
    <property type="term" value="F:glucose-6-phosphate dehydrogenase activity"/>
    <property type="evidence" value="ECO:0007669"/>
    <property type="project" value="InterPro"/>
</dbReference>
<name>A0AAJ7X7G1_PETMA</name>
<keyword evidence="4" id="KW-0119">Carbohydrate metabolism</keyword>
<feature type="domain" description="Glucose-6-phosphate dehydrogenase C-terminal" evidence="7">
    <location>
        <begin position="294"/>
        <end position="445"/>
    </location>
</feature>
<dbReference type="InterPro" id="IPR022675">
    <property type="entry name" value="G6P_DH_C"/>
</dbReference>
<proteinExistence type="predicted"/>
<dbReference type="Gene3D" id="3.30.360.10">
    <property type="entry name" value="Dihydrodipicolinate Reductase, domain 2"/>
    <property type="match status" value="2"/>
</dbReference>
<reference evidence="9" key="1">
    <citation type="submission" date="2025-08" db="UniProtKB">
        <authorList>
            <consortium name="RefSeq"/>
        </authorList>
    </citation>
    <scope>IDENTIFICATION</scope>
    <source>
        <tissue evidence="9">Sperm</tissue>
    </source>
</reference>
<comment type="pathway">
    <text evidence="1">Carbohydrate degradation; pentose phosphate pathway.</text>
</comment>
<keyword evidence="2" id="KW-0313">Glucose metabolism</keyword>
<gene>
    <name evidence="9" type="primary">LOC116950559</name>
</gene>
<dbReference type="InterPro" id="IPR001282">
    <property type="entry name" value="G6P_DH"/>
</dbReference>
<evidence type="ECO:0000256" key="4">
    <source>
        <dbReference type="ARBA" id="ARBA00023277"/>
    </source>
</evidence>
<dbReference type="Pfam" id="PF02781">
    <property type="entry name" value="G6PD_C"/>
    <property type="match status" value="1"/>
</dbReference>
<dbReference type="SUPFAM" id="SSF51735">
    <property type="entry name" value="NAD(P)-binding Rossmann-fold domains"/>
    <property type="match status" value="1"/>
</dbReference>
<evidence type="ECO:0000259" key="7">
    <source>
        <dbReference type="Pfam" id="PF02781"/>
    </source>
</evidence>
<dbReference type="Pfam" id="PF00479">
    <property type="entry name" value="G6PD_N"/>
    <property type="match status" value="1"/>
</dbReference>
<organism evidence="8 9">
    <name type="scientific">Petromyzon marinus</name>
    <name type="common">Sea lamprey</name>
    <dbReference type="NCBI Taxonomy" id="7757"/>
    <lineage>
        <taxon>Eukaryota</taxon>
        <taxon>Metazoa</taxon>
        <taxon>Chordata</taxon>
        <taxon>Craniata</taxon>
        <taxon>Vertebrata</taxon>
        <taxon>Cyclostomata</taxon>
        <taxon>Hyperoartia</taxon>
        <taxon>Petromyzontiformes</taxon>
        <taxon>Petromyzontidae</taxon>
        <taxon>Petromyzon</taxon>
    </lineage>
</organism>
<accession>A0AAJ7X7G1</accession>
<evidence type="ECO:0000256" key="3">
    <source>
        <dbReference type="ARBA" id="ARBA00022857"/>
    </source>
</evidence>
<keyword evidence="3" id="KW-0521">NADP</keyword>
<feature type="compositionally biased region" description="Basic and acidic residues" evidence="5">
    <location>
        <begin position="728"/>
        <end position="770"/>
    </location>
</feature>
<sequence>MNKTKREITSRRGPTSGSKGGGGGRGGDNRAAAAASGRGGTGGGGGDAIVTTMARLPGAAVRWLLVTFALRPPVLTQGGHYSVVLLGATGDLARRHLWPALFSVYAQRASVPAPPPRGGGGGDDGGGWRRDTFSFHGAARAEPAEGRPAMFSALGPGRLRCPRRVAPALCGVLRHQFVMLTSYHRLSTEGDFLSLCRDFLSARAEEEGLVENGRLFYLSVPPHAYPGIVARLHRHCRPPQPGAWLRVLLEKPFGRDLASSRELAASLAGSLRHGELHLVDHYLAKPAVAAILPFRALNAASLTTVWGGPNVRRVEVTLMETHGVKGRMSFYDKYGVVRDVLQNHLTQVAALIAMEMPPARDPVAAAMLRAASLAELLPPDRSNAVIGQYEGYGEELAQELGLAGVAEGNGSRTATYAAVALRWSSPRWRSVPFVLASGKLSSRRRVALARLLLRRPRGAQVAFLIGGCGGGGGAHDPESESGAGSGAGAGSGHASALLVSRTLFRPRVDERLWREARHPEELGLGDDDLEPPLGGREGGAVAAAGRRIRWLGAPLDSFHVFVPRSRPVSGSGGDGASNRDPDNIGGDEEVELALEGSAHAVLLDAALRGRGAAFVSLGELEAAWGAWDPLLAQLQGVAPILYPPGTHPPLHPAAYGGDDGGDDADGGDGGDGGGDHGDDEFHKGGGIDAIDDDEDIGDGGGGFTKRDDDDDDDSGDADGNDHDGDDDGHDHDGDDGNDHDGNDHGGDDDFHKAERAHDKNDGDGYKSGEDQRDDDDDDGSDDGSDDDDGVNFITSDPFYDSIAKVRLSQRMWNESHIPVHTNVSTSTP</sequence>
<dbReference type="RefSeq" id="XP_032824329.1">
    <property type="nucleotide sequence ID" value="XM_032968438.1"/>
</dbReference>
<dbReference type="KEGG" id="pmrn:116950559"/>
<dbReference type="GO" id="GO:0005783">
    <property type="term" value="C:endoplasmic reticulum"/>
    <property type="evidence" value="ECO:0007669"/>
    <property type="project" value="TreeGrafter"/>
</dbReference>
<dbReference type="Proteomes" id="UP001318040">
    <property type="component" value="Chromosome 39"/>
</dbReference>
<dbReference type="SUPFAM" id="SSF55347">
    <property type="entry name" value="Glyceraldehyde-3-phosphate dehydrogenase-like, C-terminal domain"/>
    <property type="match status" value="2"/>
</dbReference>
<evidence type="ECO:0000313" key="8">
    <source>
        <dbReference type="Proteomes" id="UP001318040"/>
    </source>
</evidence>
<feature type="region of interest" description="Disordered" evidence="5">
    <location>
        <begin position="1"/>
        <end position="44"/>
    </location>
</feature>
<feature type="compositionally biased region" description="Acidic residues" evidence="5">
    <location>
        <begin position="771"/>
        <end position="789"/>
    </location>
</feature>
<dbReference type="GO" id="GO:0050661">
    <property type="term" value="F:NADP binding"/>
    <property type="evidence" value="ECO:0007669"/>
    <property type="project" value="InterPro"/>
</dbReference>
<evidence type="ECO:0000313" key="9">
    <source>
        <dbReference type="RefSeq" id="XP_032824329.1"/>
    </source>
</evidence>
<feature type="compositionally biased region" description="Acidic residues" evidence="5">
    <location>
        <begin position="659"/>
        <end position="668"/>
    </location>
</feature>
<feature type="compositionally biased region" description="Acidic residues" evidence="5">
    <location>
        <begin position="708"/>
        <end position="727"/>
    </location>
</feature>
<evidence type="ECO:0000256" key="5">
    <source>
        <dbReference type="SAM" id="MobiDB-lite"/>
    </source>
</evidence>
<dbReference type="Gene3D" id="3.40.50.720">
    <property type="entry name" value="NAD(P)-binding Rossmann-like Domain"/>
    <property type="match status" value="1"/>
</dbReference>
<protein>
    <submittedName>
        <fullName evidence="9">GDH/6PGL endoplasmic bifunctional protein-like isoform X1</fullName>
    </submittedName>
</protein>
<dbReference type="AlphaFoldDB" id="A0AAJ7X7G1"/>
<dbReference type="InterPro" id="IPR022674">
    <property type="entry name" value="G6P_DH_NAD-bd"/>
</dbReference>
<evidence type="ECO:0000256" key="1">
    <source>
        <dbReference type="ARBA" id="ARBA00004959"/>
    </source>
</evidence>
<dbReference type="GO" id="GO:0009051">
    <property type="term" value="P:pentose-phosphate shunt, oxidative branch"/>
    <property type="evidence" value="ECO:0007669"/>
    <property type="project" value="TreeGrafter"/>
</dbReference>
<evidence type="ECO:0000259" key="6">
    <source>
        <dbReference type="Pfam" id="PF00479"/>
    </source>
</evidence>